<feature type="compositionally biased region" description="Basic and acidic residues" evidence="1">
    <location>
        <begin position="121"/>
        <end position="138"/>
    </location>
</feature>
<name>A0A5C2SUD0_9APHY</name>
<feature type="compositionally biased region" description="Basic and acidic residues" evidence="1">
    <location>
        <begin position="64"/>
        <end position="84"/>
    </location>
</feature>
<evidence type="ECO:0000313" key="2">
    <source>
        <dbReference type="EMBL" id="RPD67472.1"/>
    </source>
</evidence>
<evidence type="ECO:0000256" key="1">
    <source>
        <dbReference type="SAM" id="MobiDB-lite"/>
    </source>
</evidence>
<feature type="region of interest" description="Disordered" evidence="1">
    <location>
        <begin position="64"/>
        <end position="107"/>
    </location>
</feature>
<accession>A0A5C2SUD0</accession>
<protein>
    <submittedName>
        <fullName evidence="2">Uncharacterized protein</fullName>
    </submittedName>
</protein>
<organism evidence="2 3">
    <name type="scientific">Lentinus tigrinus ALCF2SS1-6</name>
    <dbReference type="NCBI Taxonomy" id="1328759"/>
    <lineage>
        <taxon>Eukaryota</taxon>
        <taxon>Fungi</taxon>
        <taxon>Dikarya</taxon>
        <taxon>Basidiomycota</taxon>
        <taxon>Agaricomycotina</taxon>
        <taxon>Agaricomycetes</taxon>
        <taxon>Polyporales</taxon>
        <taxon>Polyporaceae</taxon>
        <taxon>Lentinus</taxon>
    </lineage>
</organism>
<dbReference type="AlphaFoldDB" id="A0A5C2SUD0"/>
<proteinExistence type="predicted"/>
<dbReference type="OrthoDB" id="2801221at2759"/>
<evidence type="ECO:0000313" key="3">
    <source>
        <dbReference type="Proteomes" id="UP000313359"/>
    </source>
</evidence>
<keyword evidence="3" id="KW-1185">Reference proteome</keyword>
<dbReference type="STRING" id="1328759.A0A5C2SUD0"/>
<reference evidence="2" key="1">
    <citation type="journal article" date="2018" name="Genome Biol. Evol.">
        <title>Genomics and development of Lentinus tigrinus, a white-rot wood-decaying mushroom with dimorphic fruiting bodies.</title>
        <authorList>
            <person name="Wu B."/>
            <person name="Xu Z."/>
            <person name="Knudson A."/>
            <person name="Carlson A."/>
            <person name="Chen N."/>
            <person name="Kovaka S."/>
            <person name="LaButti K."/>
            <person name="Lipzen A."/>
            <person name="Pennachio C."/>
            <person name="Riley R."/>
            <person name="Schakwitz W."/>
            <person name="Umezawa K."/>
            <person name="Ohm R.A."/>
            <person name="Grigoriev I.V."/>
            <person name="Nagy L.G."/>
            <person name="Gibbons J."/>
            <person name="Hibbett D."/>
        </authorList>
    </citation>
    <scope>NUCLEOTIDE SEQUENCE [LARGE SCALE GENOMIC DNA]</scope>
    <source>
        <strain evidence="2">ALCF2SS1-6</strain>
    </source>
</reference>
<dbReference type="EMBL" id="ML122250">
    <property type="protein sequence ID" value="RPD67472.1"/>
    <property type="molecule type" value="Genomic_DNA"/>
</dbReference>
<feature type="region of interest" description="Disordered" evidence="1">
    <location>
        <begin position="119"/>
        <end position="138"/>
    </location>
</feature>
<sequence length="138" mass="15699">MADERTASNFTWYNSAIRNRQDVKTLTNMIQVRQWYLNEDESVPPQTHPVVRWSKLTPSVLASREKPLHPNDDIFEDWPAHVDPRAAPSHSVEAAPMASDRTSASRTCTGCLTSRRRSCGRLKDKADSEADDVPHWNL</sequence>
<gene>
    <name evidence="2" type="ORF">L227DRAFT_569592</name>
</gene>
<dbReference type="Proteomes" id="UP000313359">
    <property type="component" value="Unassembled WGS sequence"/>
</dbReference>